<dbReference type="EMBL" id="QEKH01000002">
    <property type="protein sequence ID" value="PVY45598.1"/>
    <property type="molecule type" value="Genomic_DNA"/>
</dbReference>
<dbReference type="RefSeq" id="WP_116882623.1">
    <property type="nucleotide sequence ID" value="NZ_CABMMC010000186.1"/>
</dbReference>
<dbReference type="EMBL" id="JABAEW010000066">
    <property type="protein sequence ID" value="NMD88929.1"/>
    <property type="molecule type" value="Genomic_DNA"/>
</dbReference>
<dbReference type="PANTHER" id="PTHR42983">
    <property type="entry name" value="DINITROGENASE IRON-MOLYBDENUM COFACTOR PROTEIN-RELATED"/>
    <property type="match status" value="1"/>
</dbReference>
<dbReference type="Pfam" id="PF02579">
    <property type="entry name" value="Nitro_FeMo-Co"/>
    <property type="match status" value="1"/>
</dbReference>
<dbReference type="CDD" id="cd00851">
    <property type="entry name" value="MTH1175"/>
    <property type="match status" value="1"/>
</dbReference>
<dbReference type="AlphaFoldDB" id="A0A2U1BAA7"/>
<evidence type="ECO:0000313" key="3">
    <source>
        <dbReference type="EMBL" id="PVY45598.1"/>
    </source>
</evidence>
<evidence type="ECO:0000313" key="4">
    <source>
        <dbReference type="Proteomes" id="UP000245959"/>
    </source>
</evidence>
<keyword evidence="4" id="KW-1185">Reference proteome</keyword>
<dbReference type="GeneID" id="78293956"/>
<sequence length="140" mass="14469">MIIAVASENEEVFQHFGHTPEFTIFEIESGSVKNKQAVSTEGEGHGALAKFLLDHGVDLLICGGIGAGAQKALADEGIKLVAGVSGKVEGAMSGYLNGTLEFRTDFTCNHHHGDHAHGEGHTCGGHGHGEGHSCGGGCKH</sequence>
<organism evidence="3 4">
    <name type="scientific">Victivallis vadensis</name>
    <dbReference type="NCBI Taxonomy" id="172901"/>
    <lineage>
        <taxon>Bacteria</taxon>
        <taxon>Pseudomonadati</taxon>
        <taxon>Lentisphaerota</taxon>
        <taxon>Lentisphaeria</taxon>
        <taxon>Victivallales</taxon>
        <taxon>Victivallaceae</taxon>
        <taxon>Victivallis</taxon>
    </lineage>
</organism>
<protein>
    <submittedName>
        <fullName evidence="2">Dinitrogenase iron-molybdenum cofactor biosynthesis protein</fullName>
    </submittedName>
    <submittedName>
        <fullName evidence="3">Putative Fe-Mo cluster-binding NifX family protein</fullName>
    </submittedName>
</protein>
<dbReference type="Proteomes" id="UP000576225">
    <property type="component" value="Unassembled WGS sequence"/>
</dbReference>
<evidence type="ECO:0000259" key="1">
    <source>
        <dbReference type="Pfam" id="PF02579"/>
    </source>
</evidence>
<evidence type="ECO:0000313" key="5">
    <source>
        <dbReference type="Proteomes" id="UP000576225"/>
    </source>
</evidence>
<dbReference type="PANTHER" id="PTHR42983:SF1">
    <property type="entry name" value="IRON-MOLYBDENUM PROTEIN"/>
    <property type="match status" value="1"/>
</dbReference>
<dbReference type="Gene3D" id="3.30.420.130">
    <property type="entry name" value="Dinitrogenase iron-molybdenum cofactor biosynthesis domain"/>
    <property type="match status" value="1"/>
</dbReference>
<dbReference type="Proteomes" id="UP000245959">
    <property type="component" value="Unassembled WGS sequence"/>
</dbReference>
<comment type="caution">
    <text evidence="3">The sequence shown here is derived from an EMBL/GenBank/DDBJ whole genome shotgun (WGS) entry which is preliminary data.</text>
</comment>
<reference evidence="3 4" key="1">
    <citation type="submission" date="2018-04" db="EMBL/GenBank/DDBJ databases">
        <title>Genomic Encyclopedia of Type Strains, Phase IV (KMG-IV): sequencing the most valuable type-strain genomes for metagenomic binning, comparative biology and taxonomic classification.</title>
        <authorList>
            <person name="Goeker M."/>
        </authorList>
    </citation>
    <scope>NUCLEOTIDE SEQUENCE [LARGE SCALE GENOMIC DNA]</scope>
    <source>
        <strain evidence="3 4">DSM 14823</strain>
    </source>
</reference>
<gene>
    <name evidence="3" type="ORF">C8D82_102170</name>
    <name evidence="2" type="ORF">HF882_20290</name>
</gene>
<accession>A0A2U1BAA7</accession>
<dbReference type="InterPro" id="IPR033913">
    <property type="entry name" value="MTH1175_dom"/>
</dbReference>
<dbReference type="OrthoDB" id="280278at2"/>
<feature type="domain" description="Dinitrogenase iron-molybdenum cofactor biosynthesis" evidence="1">
    <location>
        <begin position="9"/>
        <end position="95"/>
    </location>
</feature>
<dbReference type="SUPFAM" id="SSF53146">
    <property type="entry name" value="Nitrogenase accessory factor-like"/>
    <property type="match status" value="1"/>
</dbReference>
<evidence type="ECO:0000313" key="2">
    <source>
        <dbReference type="EMBL" id="NMD88929.1"/>
    </source>
</evidence>
<dbReference type="InterPro" id="IPR003731">
    <property type="entry name" value="Di-Nase_FeMo-co_biosynth"/>
</dbReference>
<name>A0A2U1BAA7_9BACT</name>
<reference evidence="2 5" key="2">
    <citation type="submission" date="2020-04" db="EMBL/GenBank/DDBJ databases">
        <authorList>
            <person name="Hitch T.C.A."/>
            <person name="Wylensek D."/>
            <person name="Clavel T."/>
        </authorList>
    </citation>
    <scope>NUCLEOTIDE SEQUENCE [LARGE SCALE GENOMIC DNA]</scope>
    <source>
        <strain evidence="2 5">COR2-253-APC-1A</strain>
    </source>
</reference>
<dbReference type="InterPro" id="IPR036105">
    <property type="entry name" value="DiNase_FeMo-co_biosyn_sf"/>
</dbReference>
<proteinExistence type="predicted"/>